<dbReference type="OrthoDB" id="9807255at2"/>
<evidence type="ECO:0000313" key="3">
    <source>
        <dbReference type="EMBL" id="SLN65387.1"/>
    </source>
</evidence>
<accession>A0A1Y5TJ71</accession>
<evidence type="ECO:0000313" key="4">
    <source>
        <dbReference type="Proteomes" id="UP000193862"/>
    </source>
</evidence>
<gene>
    <name evidence="3" type="ORF">AQS8620_03019</name>
</gene>
<dbReference type="RefSeq" id="WP_085837822.1">
    <property type="nucleotide sequence ID" value="NZ_FWFS01000012.1"/>
</dbReference>
<dbReference type="PANTHER" id="PTHR34580">
    <property type="match status" value="1"/>
</dbReference>
<keyword evidence="4" id="KW-1185">Reference proteome</keyword>
<dbReference type="Gene3D" id="1.10.10.10">
    <property type="entry name" value="Winged helix-like DNA-binding domain superfamily/Winged helix DNA-binding domain"/>
    <property type="match status" value="1"/>
</dbReference>
<reference evidence="3 4" key="1">
    <citation type="submission" date="2017-03" db="EMBL/GenBank/DDBJ databases">
        <authorList>
            <person name="Afonso C.L."/>
            <person name="Miller P.J."/>
            <person name="Scott M.A."/>
            <person name="Spackman E."/>
            <person name="Goraichik I."/>
            <person name="Dimitrov K.M."/>
            <person name="Suarez D.L."/>
            <person name="Swayne D.E."/>
        </authorList>
    </citation>
    <scope>NUCLEOTIDE SEQUENCE [LARGE SCALE GENOMIC DNA]</scope>
    <source>
        <strain evidence="3 4">CECT 8620</strain>
    </source>
</reference>
<dbReference type="InterPro" id="IPR036390">
    <property type="entry name" value="WH_DNA-bd_sf"/>
</dbReference>
<organism evidence="3 4">
    <name type="scientific">Aquimixticola soesokkakensis</name>
    <dbReference type="NCBI Taxonomy" id="1519096"/>
    <lineage>
        <taxon>Bacteria</taxon>
        <taxon>Pseudomonadati</taxon>
        <taxon>Pseudomonadota</taxon>
        <taxon>Alphaproteobacteria</taxon>
        <taxon>Rhodobacterales</taxon>
        <taxon>Paracoccaceae</taxon>
        <taxon>Aquimixticola</taxon>
    </lineage>
</organism>
<dbReference type="EMBL" id="FWFS01000012">
    <property type="protein sequence ID" value="SLN65387.1"/>
    <property type="molecule type" value="Genomic_DNA"/>
</dbReference>
<dbReference type="Pfam" id="PF08279">
    <property type="entry name" value="HTH_11"/>
    <property type="match status" value="1"/>
</dbReference>
<dbReference type="InterPro" id="IPR051534">
    <property type="entry name" value="CBASS_pafABC_assoc_protein"/>
</dbReference>
<dbReference type="PROSITE" id="PS52050">
    <property type="entry name" value="WYL"/>
    <property type="match status" value="1"/>
</dbReference>
<feature type="domain" description="WYL" evidence="2">
    <location>
        <begin position="138"/>
        <end position="202"/>
    </location>
</feature>
<dbReference type="Pfam" id="PF13280">
    <property type="entry name" value="WYL"/>
    <property type="match status" value="1"/>
</dbReference>
<name>A0A1Y5TJ71_9RHOB</name>
<protein>
    <submittedName>
        <fullName evidence="3">HTH domain protein</fullName>
    </submittedName>
</protein>
<dbReference type="AlphaFoldDB" id="A0A1Y5TJ71"/>
<dbReference type="SUPFAM" id="SSF46785">
    <property type="entry name" value="Winged helix' DNA-binding domain"/>
    <property type="match status" value="1"/>
</dbReference>
<dbReference type="InterPro" id="IPR013196">
    <property type="entry name" value="HTH_11"/>
</dbReference>
<feature type="domain" description="Helix-turn-helix type 11" evidence="1">
    <location>
        <begin position="6"/>
        <end position="59"/>
    </location>
</feature>
<proteinExistence type="predicted"/>
<evidence type="ECO:0000259" key="2">
    <source>
        <dbReference type="Pfam" id="PF13280"/>
    </source>
</evidence>
<dbReference type="PANTHER" id="PTHR34580:SF3">
    <property type="entry name" value="PROTEIN PAFB"/>
    <property type="match status" value="1"/>
</dbReference>
<dbReference type="Proteomes" id="UP000193862">
    <property type="component" value="Unassembled WGS sequence"/>
</dbReference>
<dbReference type="InterPro" id="IPR036388">
    <property type="entry name" value="WH-like_DNA-bd_sf"/>
</dbReference>
<sequence>MARSDRLFRLLHCIRSLPQPVTAARLAAALEVSERTLYRDIDALRLAGARIEGAAGLGYTMIEDIALPPQTFTQLEIEALVLGLGEVQFRGDTALAEAARDALTKITATLPDRQQRQVTHAAGLVRRWDRNPDSAIDLAIIRQACWDECALDICYTDRSGRDSARRIYPLAVVYLQERVMVLAWCCLRDDFRHFLVASIRAHRLSEESFRPRRVILLRRFMAQMRARAGGGGVPAPP</sequence>
<evidence type="ECO:0000259" key="1">
    <source>
        <dbReference type="Pfam" id="PF08279"/>
    </source>
</evidence>
<dbReference type="InterPro" id="IPR026881">
    <property type="entry name" value="WYL_dom"/>
</dbReference>